<keyword evidence="11" id="KW-0670">Pyruvate</keyword>
<evidence type="ECO:0000256" key="3">
    <source>
        <dbReference type="ARBA" id="ARBA00022448"/>
    </source>
</evidence>
<keyword evidence="6" id="KW-1133">Transmembrane helix</keyword>
<keyword evidence="4" id="KW-0812">Transmembrane</keyword>
<evidence type="ECO:0000313" key="11">
    <source>
        <dbReference type="RefSeq" id="XP_016932265.2"/>
    </source>
</evidence>
<evidence type="ECO:0000256" key="2">
    <source>
        <dbReference type="ARBA" id="ARBA00006416"/>
    </source>
</evidence>
<dbReference type="GeneID" id="108011602"/>
<organism evidence="10 11">
    <name type="scientific">Drosophila suzukii</name>
    <name type="common">Spotted-wing drosophila fruit fly</name>
    <dbReference type="NCBI Taxonomy" id="28584"/>
    <lineage>
        <taxon>Eukaryota</taxon>
        <taxon>Metazoa</taxon>
        <taxon>Ecdysozoa</taxon>
        <taxon>Arthropoda</taxon>
        <taxon>Hexapoda</taxon>
        <taxon>Insecta</taxon>
        <taxon>Pterygota</taxon>
        <taxon>Neoptera</taxon>
        <taxon>Endopterygota</taxon>
        <taxon>Diptera</taxon>
        <taxon>Brachycera</taxon>
        <taxon>Muscomorpha</taxon>
        <taxon>Ephydroidea</taxon>
        <taxon>Drosophilidae</taxon>
        <taxon>Drosophila</taxon>
        <taxon>Sophophora</taxon>
    </lineage>
</organism>
<evidence type="ECO:0000313" key="10">
    <source>
        <dbReference type="Proteomes" id="UP001652628"/>
    </source>
</evidence>
<evidence type="ECO:0000256" key="1">
    <source>
        <dbReference type="ARBA" id="ARBA00004448"/>
    </source>
</evidence>
<comment type="subcellular location">
    <subcellularLocation>
        <location evidence="1 9">Mitochondrion inner membrane</location>
        <topology evidence="1 9">Multi-pass membrane protein</topology>
    </subcellularLocation>
</comment>
<evidence type="ECO:0000256" key="9">
    <source>
        <dbReference type="RuleBase" id="RU363100"/>
    </source>
</evidence>
<keyword evidence="5 9" id="KW-0999">Mitochondrion inner membrane</keyword>
<dbReference type="GO" id="GO:0006850">
    <property type="term" value="P:pyruvate import into mitochondria"/>
    <property type="evidence" value="ECO:0007669"/>
    <property type="project" value="InterPro"/>
</dbReference>
<keyword evidence="10" id="KW-1185">Reference proteome</keyword>
<keyword evidence="3 9" id="KW-0813">Transport</keyword>
<accession>A0AB39ZBH9</accession>
<evidence type="ECO:0000256" key="8">
    <source>
        <dbReference type="ARBA" id="ARBA00023136"/>
    </source>
</evidence>
<evidence type="ECO:0000256" key="4">
    <source>
        <dbReference type="ARBA" id="ARBA00022692"/>
    </source>
</evidence>
<comment type="function">
    <text evidence="9">Mediates the uptake of pyruvate into mitochondria.</text>
</comment>
<sequence length="145" mass="16176">MLSLRMSKGTGPLSKLYNATISAVDKVVPNAVQPLWQSPAGPRTVFFWAPAFKWTLVLAGLSDTLNRPPGNISLNQCASLAVTGLIWSRYSVVITPKNYSLLAVNLGVFCIQGYLVIKHLRWRSENSRNAVFNHNNYPIKSEDEW</sequence>
<dbReference type="RefSeq" id="XP_016932265.2">
    <property type="nucleotide sequence ID" value="XM_017076776.3"/>
</dbReference>
<evidence type="ECO:0000256" key="7">
    <source>
        <dbReference type="ARBA" id="ARBA00023128"/>
    </source>
</evidence>
<dbReference type="GO" id="GO:0005743">
    <property type="term" value="C:mitochondrial inner membrane"/>
    <property type="evidence" value="ECO:0007669"/>
    <property type="project" value="UniProtKB-SubCell"/>
</dbReference>
<gene>
    <name evidence="11" type="primary">LOC108011602</name>
</gene>
<keyword evidence="8" id="KW-0472">Membrane</keyword>
<evidence type="ECO:0000256" key="6">
    <source>
        <dbReference type="ARBA" id="ARBA00022989"/>
    </source>
</evidence>
<proteinExistence type="inferred from homology"/>
<dbReference type="PANTHER" id="PTHR14154">
    <property type="entry name" value="UPF0041 BRAIN PROTEIN 44-RELATED"/>
    <property type="match status" value="1"/>
</dbReference>
<reference evidence="11" key="1">
    <citation type="submission" date="2025-08" db="UniProtKB">
        <authorList>
            <consortium name="RefSeq"/>
        </authorList>
    </citation>
    <scope>IDENTIFICATION</scope>
</reference>
<name>A0AB39ZBH9_DROSZ</name>
<comment type="similarity">
    <text evidence="2 9">Belongs to the mitochondrial pyruvate carrier (MPC) (TC 2.A.105) family.</text>
</comment>
<evidence type="ECO:0000256" key="5">
    <source>
        <dbReference type="ARBA" id="ARBA00022792"/>
    </source>
</evidence>
<dbReference type="Proteomes" id="UP001652628">
    <property type="component" value="Chromosome 2L"/>
</dbReference>
<dbReference type="Pfam" id="PF03650">
    <property type="entry name" value="MPC"/>
    <property type="match status" value="1"/>
</dbReference>
<dbReference type="AlphaFoldDB" id="A0AB39ZBH9"/>
<protein>
    <recommendedName>
        <fullName evidence="9">Mitochondrial pyruvate carrier</fullName>
    </recommendedName>
</protein>
<keyword evidence="7 9" id="KW-0496">Mitochondrion</keyword>
<dbReference type="InterPro" id="IPR005336">
    <property type="entry name" value="MPC"/>
</dbReference>